<evidence type="ECO:0000256" key="4">
    <source>
        <dbReference type="ARBA" id="ARBA00022989"/>
    </source>
</evidence>
<evidence type="ECO:0000313" key="7">
    <source>
        <dbReference type="EMBL" id="AGQ19499.1"/>
    </source>
</evidence>
<keyword evidence="4 6" id="KW-1133">Transmembrane helix</keyword>
<dbReference type="Pfam" id="PF02653">
    <property type="entry name" value="BPD_transp_2"/>
    <property type="match status" value="1"/>
</dbReference>
<protein>
    <submittedName>
        <fullName evidence="7">Putative ABC-type transport system, permease component</fullName>
    </submittedName>
</protein>
<organism evidence="7">
    <name type="scientific">Candidatus Actinomarina minuta</name>
    <dbReference type="NCBI Taxonomy" id="1389454"/>
    <lineage>
        <taxon>Bacteria</taxon>
        <taxon>Bacillati</taxon>
        <taxon>Actinomycetota</taxon>
        <taxon>Actinomycetes</taxon>
        <taxon>Candidatus Actinomarinidae</taxon>
        <taxon>Candidatus Actinomarinales</taxon>
        <taxon>Candidatus Actinomarineae</taxon>
        <taxon>Candidatus Actinomarinaceae</taxon>
        <taxon>Candidatus Actinomarina</taxon>
    </lineage>
</organism>
<feature type="transmembrane region" description="Helical" evidence="6">
    <location>
        <begin position="326"/>
        <end position="344"/>
    </location>
</feature>
<dbReference type="PANTHER" id="PTHR43370:SF1">
    <property type="entry name" value="GUANOSINE ABC TRANSPORTER PERMEASE PROTEIN NUPQ"/>
    <property type="match status" value="1"/>
</dbReference>
<feature type="transmembrane region" description="Helical" evidence="6">
    <location>
        <begin position="65"/>
        <end position="87"/>
    </location>
</feature>
<feature type="transmembrane region" description="Helical" evidence="6">
    <location>
        <begin position="206"/>
        <end position="225"/>
    </location>
</feature>
<dbReference type="EMBL" id="KC811133">
    <property type="protein sequence ID" value="AGQ19499.1"/>
    <property type="molecule type" value="Genomic_DNA"/>
</dbReference>
<dbReference type="InterPro" id="IPR001851">
    <property type="entry name" value="ABC_transp_permease"/>
</dbReference>
<dbReference type="CDD" id="cd06580">
    <property type="entry name" value="TM_PBP1_transp_TpRbsC_like"/>
    <property type="match status" value="1"/>
</dbReference>
<keyword evidence="2" id="KW-1003">Cell membrane</keyword>
<feature type="transmembrane region" description="Helical" evidence="6">
    <location>
        <begin position="375"/>
        <end position="393"/>
    </location>
</feature>
<dbReference type="PANTHER" id="PTHR43370">
    <property type="entry name" value="SUGAR ABC TRANSPORTER INTEGRAL MEMBRANE PROTEIN-RELATED"/>
    <property type="match status" value="1"/>
</dbReference>
<feature type="transmembrane region" description="Helical" evidence="6">
    <location>
        <begin position="119"/>
        <end position="141"/>
    </location>
</feature>
<accession>S5DL07</accession>
<evidence type="ECO:0000256" key="6">
    <source>
        <dbReference type="SAM" id="Phobius"/>
    </source>
</evidence>
<keyword evidence="5 6" id="KW-0472">Membrane</keyword>
<sequence length="414" mass="44359">MSGLINFLKKKYVIIAPLLIIIFIAQNEQYSQLTSSGTFGSALRLSIPILLAGLGGLFSERTGVVNIGLEGMMIMGTWFGAWGGYMYGPWGGVLFGLIGGGLFGLIHAIATVSFQVDHIVSGVAINILAVGAARFFNILAFDGIAFASSTASPRIEGEVGKFNLPFLTGGSLNGNETSNILGDLENANIFLISDISGLLVGLTSNISYFTIIALLIVPLSVYVLWRTPIGLQMRSVGEYPSGSESLGVNVYLMKYIGVIISGCLAGLAGAYLVLEGPNVYLQGQTGGRGFIGLASLLFGNYRPFGVLMGAGLFGFADALQLRSEEAIHGLLFAVALFLFVLTINNLSKRNFRGTIGSFITGLFFLIWYLNSTSVPIQFIYFTPHLTTLVVLSFSKQKFRMPKKVGVAYKKGELN</sequence>
<evidence type="ECO:0000256" key="1">
    <source>
        <dbReference type="ARBA" id="ARBA00004651"/>
    </source>
</evidence>
<evidence type="ECO:0000256" key="3">
    <source>
        <dbReference type="ARBA" id="ARBA00022692"/>
    </source>
</evidence>
<dbReference type="AlphaFoldDB" id="S5DL07"/>
<feature type="transmembrane region" description="Helical" evidence="6">
    <location>
        <begin position="12"/>
        <end position="27"/>
    </location>
</feature>
<name>S5DL07_9ACTN</name>
<evidence type="ECO:0000256" key="5">
    <source>
        <dbReference type="ARBA" id="ARBA00023136"/>
    </source>
</evidence>
<evidence type="ECO:0000256" key="2">
    <source>
        <dbReference type="ARBA" id="ARBA00022475"/>
    </source>
</evidence>
<feature type="transmembrane region" description="Helical" evidence="6">
    <location>
        <begin position="255"/>
        <end position="274"/>
    </location>
</feature>
<dbReference type="GO" id="GO:0022857">
    <property type="term" value="F:transmembrane transporter activity"/>
    <property type="evidence" value="ECO:0007669"/>
    <property type="project" value="InterPro"/>
</dbReference>
<feature type="transmembrane region" description="Helical" evidence="6">
    <location>
        <begin position="93"/>
        <end position="112"/>
    </location>
</feature>
<feature type="transmembrane region" description="Helical" evidence="6">
    <location>
        <begin position="351"/>
        <end position="369"/>
    </location>
</feature>
<feature type="transmembrane region" description="Helical" evidence="6">
    <location>
        <begin position="39"/>
        <end position="58"/>
    </location>
</feature>
<proteinExistence type="predicted"/>
<reference evidence="7" key="1">
    <citation type="journal article" date="2013" name="Sci. Rep.">
        <title>Metagenomics uncovers a new group of low GC and ultra-small marine Actinobacteria.</title>
        <authorList>
            <person name="Ghai R."/>
            <person name="Mizuno C.M."/>
            <person name="Picazo A."/>
            <person name="Camacho A."/>
            <person name="Rodriguez-Valera F."/>
        </authorList>
    </citation>
    <scope>NUCLEOTIDE SEQUENCE</scope>
</reference>
<dbReference type="GO" id="GO:0005886">
    <property type="term" value="C:plasma membrane"/>
    <property type="evidence" value="ECO:0007669"/>
    <property type="project" value="UniProtKB-SubCell"/>
</dbReference>
<keyword evidence="3 6" id="KW-0812">Transmembrane</keyword>
<comment type="subcellular location">
    <subcellularLocation>
        <location evidence="1">Cell membrane</location>
        <topology evidence="1">Multi-pass membrane protein</topology>
    </subcellularLocation>
</comment>